<name>A0ABW2SWA1_9ACTN</name>
<dbReference type="RefSeq" id="WP_343966163.1">
    <property type="nucleotide sequence ID" value="NZ_BAAAGK010000038.1"/>
</dbReference>
<accession>A0ABW2SWA1</accession>
<sequence length="325" mass="34703">MIFKRMLGAFGVGAPSVDTVLSTPRVQPGGLLRGEVRIKGGDFDADIEYIALGLVTRVESEHGEGEQIGLMELHRTQVSGPFRLRSGEDKTVPFQFPVPWEAPITEIAGQHLHGMGMGVRTELAIAAAVDKGDMDPVEIEPLASQEAFLRAFSQLGFHFKSADLEHGHIYGVSQQLPFYQEIEFYPPPAYSGQINEVELTFIANPGGLDIVLEADKRAGGHGSGGDAFGRWQTSHQEAPHRDWASEINGWLAALSQYSHGGGHYGGHDPYAHQGGHPGGHYGGHHGGHGGPGMGAVVAAGAAGLVGGYVAAELVEEIFEDEEEEE</sequence>
<dbReference type="EMBL" id="JBHTEE010000001">
    <property type="protein sequence ID" value="MFC7600539.1"/>
    <property type="molecule type" value="Genomic_DNA"/>
</dbReference>
<proteinExistence type="predicted"/>
<evidence type="ECO:0000256" key="1">
    <source>
        <dbReference type="SAM" id="MobiDB-lite"/>
    </source>
</evidence>
<evidence type="ECO:0000313" key="2">
    <source>
        <dbReference type="EMBL" id="MFC7600539.1"/>
    </source>
</evidence>
<feature type="region of interest" description="Disordered" evidence="1">
    <location>
        <begin position="265"/>
        <end position="286"/>
    </location>
</feature>
<keyword evidence="3" id="KW-1185">Reference proteome</keyword>
<reference evidence="3" key="1">
    <citation type="journal article" date="2019" name="Int. J. Syst. Evol. Microbiol.">
        <title>The Global Catalogue of Microorganisms (GCM) 10K type strain sequencing project: providing services to taxonomists for standard genome sequencing and annotation.</title>
        <authorList>
            <consortium name="The Broad Institute Genomics Platform"/>
            <consortium name="The Broad Institute Genome Sequencing Center for Infectious Disease"/>
            <person name="Wu L."/>
            <person name="Ma J."/>
        </authorList>
    </citation>
    <scope>NUCLEOTIDE SEQUENCE [LARGE SCALE GENOMIC DNA]</scope>
    <source>
        <strain evidence="3">JCM 10083</strain>
    </source>
</reference>
<dbReference type="PANTHER" id="PTHR40053:SF1">
    <property type="entry name" value="SPORULATION-CONTROL PROTEIN SPO0M"/>
    <property type="match status" value="1"/>
</dbReference>
<dbReference type="InterPro" id="IPR009776">
    <property type="entry name" value="Spore_0_M"/>
</dbReference>
<comment type="caution">
    <text evidence="2">The sequence shown here is derived from an EMBL/GenBank/DDBJ whole genome shotgun (WGS) entry which is preliminary data.</text>
</comment>
<dbReference type="Pfam" id="PF07070">
    <property type="entry name" value="Spo0M"/>
    <property type="match status" value="1"/>
</dbReference>
<dbReference type="PANTHER" id="PTHR40053">
    <property type="entry name" value="SPORULATION-CONTROL PROTEIN SPO0M"/>
    <property type="match status" value="1"/>
</dbReference>
<protein>
    <submittedName>
        <fullName evidence="2">Sporulation protein</fullName>
    </submittedName>
</protein>
<gene>
    <name evidence="2" type="ORF">ACFQVD_10570</name>
</gene>
<evidence type="ECO:0000313" key="3">
    <source>
        <dbReference type="Proteomes" id="UP001596514"/>
    </source>
</evidence>
<organism evidence="2 3">
    <name type="scientific">Streptosporangium amethystogenes subsp. fukuiense</name>
    <dbReference type="NCBI Taxonomy" id="698418"/>
    <lineage>
        <taxon>Bacteria</taxon>
        <taxon>Bacillati</taxon>
        <taxon>Actinomycetota</taxon>
        <taxon>Actinomycetes</taxon>
        <taxon>Streptosporangiales</taxon>
        <taxon>Streptosporangiaceae</taxon>
        <taxon>Streptosporangium</taxon>
    </lineage>
</organism>
<dbReference type="Proteomes" id="UP001596514">
    <property type="component" value="Unassembled WGS sequence"/>
</dbReference>